<reference evidence="4" key="1">
    <citation type="journal article" date="2013" name="Nature">
        <title>Pan genome of the phytoplankton Emiliania underpins its global distribution.</title>
        <authorList>
            <person name="Read B.A."/>
            <person name="Kegel J."/>
            <person name="Klute M.J."/>
            <person name="Kuo A."/>
            <person name="Lefebvre S.C."/>
            <person name="Maumus F."/>
            <person name="Mayer C."/>
            <person name="Miller J."/>
            <person name="Monier A."/>
            <person name="Salamov A."/>
            <person name="Young J."/>
            <person name="Aguilar M."/>
            <person name="Claverie J.M."/>
            <person name="Frickenhaus S."/>
            <person name="Gonzalez K."/>
            <person name="Herman E.K."/>
            <person name="Lin Y.C."/>
            <person name="Napier J."/>
            <person name="Ogata H."/>
            <person name="Sarno A.F."/>
            <person name="Shmutz J."/>
            <person name="Schroeder D."/>
            <person name="de Vargas C."/>
            <person name="Verret F."/>
            <person name="von Dassow P."/>
            <person name="Valentin K."/>
            <person name="Van de Peer Y."/>
            <person name="Wheeler G."/>
            <person name="Dacks J.B."/>
            <person name="Delwiche C.F."/>
            <person name="Dyhrman S.T."/>
            <person name="Glockner G."/>
            <person name="John U."/>
            <person name="Richards T."/>
            <person name="Worden A.Z."/>
            <person name="Zhang X."/>
            <person name="Grigoriev I.V."/>
            <person name="Allen A.E."/>
            <person name="Bidle K."/>
            <person name="Borodovsky M."/>
            <person name="Bowler C."/>
            <person name="Brownlee C."/>
            <person name="Cock J.M."/>
            <person name="Elias M."/>
            <person name="Gladyshev V.N."/>
            <person name="Groth M."/>
            <person name="Guda C."/>
            <person name="Hadaegh A."/>
            <person name="Iglesias-Rodriguez M.D."/>
            <person name="Jenkins J."/>
            <person name="Jones B.M."/>
            <person name="Lawson T."/>
            <person name="Leese F."/>
            <person name="Lindquist E."/>
            <person name="Lobanov A."/>
            <person name="Lomsadze A."/>
            <person name="Malik S.B."/>
            <person name="Marsh M.E."/>
            <person name="Mackinder L."/>
            <person name="Mock T."/>
            <person name="Mueller-Roeber B."/>
            <person name="Pagarete A."/>
            <person name="Parker M."/>
            <person name="Probert I."/>
            <person name="Quesneville H."/>
            <person name="Raines C."/>
            <person name="Rensing S.A."/>
            <person name="Riano-Pachon D.M."/>
            <person name="Richier S."/>
            <person name="Rokitta S."/>
            <person name="Shiraiwa Y."/>
            <person name="Soanes D.M."/>
            <person name="van der Giezen M."/>
            <person name="Wahlund T.M."/>
            <person name="Williams B."/>
            <person name="Wilson W."/>
            <person name="Wolfe G."/>
            <person name="Wurch L.L."/>
        </authorList>
    </citation>
    <scope>NUCLEOTIDE SEQUENCE</scope>
</reference>
<evidence type="ECO:0000313" key="3">
    <source>
        <dbReference type="EnsemblProtists" id="EOD20206"/>
    </source>
</evidence>
<reference evidence="3" key="2">
    <citation type="submission" date="2024-10" db="UniProtKB">
        <authorList>
            <consortium name="EnsemblProtists"/>
        </authorList>
    </citation>
    <scope>IDENTIFICATION</scope>
</reference>
<evidence type="ECO:0000256" key="1">
    <source>
        <dbReference type="SAM" id="MobiDB-lite"/>
    </source>
</evidence>
<accession>A0A0D3J9M1</accession>
<dbReference type="HOGENOM" id="CLU_120715_0_0_1"/>
<feature type="compositionally biased region" description="Acidic residues" evidence="1">
    <location>
        <begin position="169"/>
        <end position="182"/>
    </location>
</feature>
<keyword evidence="4" id="KW-1185">Reference proteome</keyword>
<name>A0A0D3J9M1_EMIH1</name>
<proteinExistence type="predicted"/>
<feature type="signal peptide" evidence="2">
    <location>
        <begin position="1"/>
        <end position="18"/>
    </location>
</feature>
<organism evidence="3 4">
    <name type="scientific">Emiliania huxleyi (strain CCMP1516)</name>
    <dbReference type="NCBI Taxonomy" id="280463"/>
    <lineage>
        <taxon>Eukaryota</taxon>
        <taxon>Haptista</taxon>
        <taxon>Haptophyta</taxon>
        <taxon>Prymnesiophyceae</taxon>
        <taxon>Isochrysidales</taxon>
        <taxon>Noelaerhabdaceae</taxon>
        <taxon>Emiliania</taxon>
    </lineage>
</organism>
<feature type="region of interest" description="Disordered" evidence="1">
    <location>
        <begin position="113"/>
        <end position="195"/>
    </location>
</feature>
<protein>
    <submittedName>
        <fullName evidence="3">Uncharacterized protein</fullName>
    </submittedName>
</protein>
<dbReference type="RefSeq" id="XP_005772635.1">
    <property type="nucleotide sequence ID" value="XM_005772578.1"/>
</dbReference>
<evidence type="ECO:0000313" key="4">
    <source>
        <dbReference type="Proteomes" id="UP000013827"/>
    </source>
</evidence>
<keyword evidence="2" id="KW-0732">Signal</keyword>
<dbReference type="KEGG" id="ehx:EMIHUDRAFT_458609"/>
<dbReference type="PaxDb" id="2903-EOD20206"/>
<evidence type="ECO:0000256" key="2">
    <source>
        <dbReference type="SAM" id="SignalP"/>
    </source>
</evidence>
<dbReference type="GeneID" id="17265750"/>
<dbReference type="AlphaFoldDB" id="A0A0D3J9M1"/>
<sequence>MRAAARVALCFLLLPASGLRLRRPHTSPARPGLLKRVGGAFAVASASSSKKTTNFAGVALIGGVSGYCMYAASREQEEENERIDEENKRLEQLQSDFRVDNSVFKDDDLMASLKKRMGDGGGPDGSDGGGGGEGGGGPPPPEPTSSPPPPTVGGGGGAAVLEPPAPSPAEEEPPTMGSDEEVERLKRMFNLGDGE</sequence>
<feature type="compositionally biased region" description="Pro residues" evidence="1">
    <location>
        <begin position="137"/>
        <end position="151"/>
    </location>
</feature>
<dbReference type="Proteomes" id="UP000013827">
    <property type="component" value="Unassembled WGS sequence"/>
</dbReference>
<feature type="compositionally biased region" description="Gly residues" evidence="1">
    <location>
        <begin position="119"/>
        <end position="136"/>
    </location>
</feature>
<feature type="chain" id="PRO_5044226577" evidence="2">
    <location>
        <begin position="19"/>
        <end position="195"/>
    </location>
</feature>
<dbReference type="EnsemblProtists" id="EOD20206">
    <property type="protein sequence ID" value="EOD20206"/>
    <property type="gene ID" value="EMIHUDRAFT_458609"/>
</dbReference>